<evidence type="ECO:0000256" key="1">
    <source>
        <dbReference type="SAM" id="MobiDB-lite"/>
    </source>
</evidence>
<evidence type="ECO:0000313" key="2">
    <source>
        <dbReference type="EMBL" id="ASB90129.1"/>
    </source>
</evidence>
<dbReference type="RefSeq" id="WP_006636821.1">
    <property type="nucleotide sequence ID" value="NZ_CABJEH010000001.1"/>
</dbReference>
<organism evidence="2 3">
    <name type="scientific">Bacillus sonorensis</name>
    <dbReference type="NCBI Taxonomy" id="119858"/>
    <lineage>
        <taxon>Bacteria</taxon>
        <taxon>Bacillati</taxon>
        <taxon>Bacillota</taxon>
        <taxon>Bacilli</taxon>
        <taxon>Bacillales</taxon>
        <taxon>Bacillaceae</taxon>
        <taxon>Bacillus</taxon>
    </lineage>
</organism>
<keyword evidence="3" id="KW-1185">Reference proteome</keyword>
<dbReference type="Proteomes" id="UP000196877">
    <property type="component" value="Chromosome"/>
</dbReference>
<dbReference type="GeneID" id="92852435"/>
<evidence type="ECO:0000313" key="3">
    <source>
        <dbReference type="Proteomes" id="UP000196877"/>
    </source>
</evidence>
<reference evidence="2 3" key="1">
    <citation type="submission" date="2017-06" db="EMBL/GenBank/DDBJ databases">
        <title>Genome sequence of Bacillus sonorensis strain SRCM101395.</title>
        <authorList>
            <person name="Cho S.H."/>
        </authorList>
    </citation>
    <scope>NUCLEOTIDE SEQUENCE [LARGE SCALE GENOMIC DNA]</scope>
    <source>
        <strain evidence="2 3">SRCM101395</strain>
    </source>
</reference>
<proteinExistence type="predicted"/>
<sequence>MAADDFFTKMMFGANRSNNRENQSTHEERHDIENEEETEELNEPDYMHILDQVGQIMDSIDELKPVFKEIGSMVSSLKNKISM</sequence>
<feature type="compositionally biased region" description="Basic and acidic residues" evidence="1">
    <location>
        <begin position="23"/>
        <end position="32"/>
    </location>
</feature>
<gene>
    <name evidence="2" type="ORF">S101395_03623</name>
</gene>
<protein>
    <recommendedName>
        <fullName evidence="4">Spore coat protein</fullName>
    </recommendedName>
</protein>
<accession>A0ABM6LL85</accession>
<name>A0ABM6LL85_9BACI</name>
<dbReference type="EMBL" id="CP021920">
    <property type="protein sequence ID" value="ASB90129.1"/>
    <property type="molecule type" value="Genomic_DNA"/>
</dbReference>
<evidence type="ECO:0008006" key="4">
    <source>
        <dbReference type="Google" id="ProtNLM"/>
    </source>
</evidence>
<feature type="region of interest" description="Disordered" evidence="1">
    <location>
        <begin position="11"/>
        <end position="41"/>
    </location>
</feature>